<comment type="caution">
    <text evidence="2">The sequence shown here is derived from an EMBL/GenBank/DDBJ whole genome shotgun (WGS) entry which is preliminary data.</text>
</comment>
<dbReference type="Gene3D" id="3.90.550.10">
    <property type="entry name" value="Spore Coat Polysaccharide Biosynthesis Protein SpsA, Chain A"/>
    <property type="match status" value="1"/>
</dbReference>
<accession>A0A133VL82</accession>
<dbReference type="InterPro" id="IPR050256">
    <property type="entry name" value="Glycosyltransferase_2"/>
</dbReference>
<evidence type="ECO:0000313" key="2">
    <source>
        <dbReference type="EMBL" id="KXB07189.1"/>
    </source>
</evidence>
<sequence length="205" mass="22411">MKTVAVVPAYDEEDRIGDVVKEVSGFVDRVFVVDDGSTDGTMEYARGAGAEVLTHGENRGYLEALKTGFQNVDADVFVTLDADGEMNPRYIPDLLEPIIGGEADLVMGARRDIPRFSEKILNSIAGLKTDISDTGTGYRAIRASLAKEMELRGVCPCGSFVLEAVDLGADIVEVPVMNRGVEKPRGVAWKHFIQFFYILKMLIFG</sequence>
<dbReference type="SUPFAM" id="SSF53448">
    <property type="entry name" value="Nucleotide-diphospho-sugar transferases"/>
    <property type="match status" value="1"/>
</dbReference>
<organism evidence="2 3">
    <name type="scientific">candidate division MSBL1 archaeon SCGC-AAA382C18</name>
    <dbReference type="NCBI Taxonomy" id="1698281"/>
    <lineage>
        <taxon>Archaea</taxon>
        <taxon>Methanobacteriati</taxon>
        <taxon>Methanobacteriota</taxon>
        <taxon>candidate division MSBL1</taxon>
    </lineage>
</organism>
<dbReference type="Proteomes" id="UP000070404">
    <property type="component" value="Unassembled WGS sequence"/>
</dbReference>
<dbReference type="CDD" id="cd04179">
    <property type="entry name" value="DPM_DPG-synthase_like"/>
    <property type="match status" value="1"/>
</dbReference>
<dbReference type="Pfam" id="PF00535">
    <property type="entry name" value="Glycos_transf_2"/>
    <property type="match status" value="1"/>
</dbReference>
<protein>
    <recommendedName>
        <fullName evidence="1">Glycosyltransferase 2-like domain-containing protein</fullName>
    </recommendedName>
</protein>
<keyword evidence="3" id="KW-1185">Reference proteome</keyword>
<evidence type="ECO:0000313" key="3">
    <source>
        <dbReference type="Proteomes" id="UP000070404"/>
    </source>
</evidence>
<dbReference type="InterPro" id="IPR029044">
    <property type="entry name" value="Nucleotide-diphossugar_trans"/>
</dbReference>
<dbReference type="PANTHER" id="PTHR48090:SF7">
    <property type="entry name" value="RFBJ PROTEIN"/>
    <property type="match status" value="1"/>
</dbReference>
<dbReference type="InterPro" id="IPR001173">
    <property type="entry name" value="Glyco_trans_2-like"/>
</dbReference>
<evidence type="ECO:0000259" key="1">
    <source>
        <dbReference type="Pfam" id="PF00535"/>
    </source>
</evidence>
<reference evidence="2 3" key="1">
    <citation type="journal article" date="2016" name="Sci. Rep.">
        <title>Metabolic traits of an uncultured archaeal lineage -MSBL1- from brine pools of the Red Sea.</title>
        <authorList>
            <person name="Mwirichia R."/>
            <person name="Alam I."/>
            <person name="Rashid M."/>
            <person name="Vinu M."/>
            <person name="Ba-Alawi W."/>
            <person name="Anthony Kamau A."/>
            <person name="Kamanda Ngugi D."/>
            <person name="Goker M."/>
            <person name="Klenk H.P."/>
            <person name="Bajic V."/>
            <person name="Stingl U."/>
        </authorList>
    </citation>
    <scope>NUCLEOTIDE SEQUENCE [LARGE SCALE GENOMIC DNA]</scope>
    <source>
        <strain evidence="2">SCGC-AAA382C18</strain>
    </source>
</reference>
<dbReference type="EMBL" id="LHYF01000007">
    <property type="protein sequence ID" value="KXB07189.1"/>
    <property type="molecule type" value="Genomic_DNA"/>
</dbReference>
<dbReference type="AlphaFoldDB" id="A0A133VL82"/>
<dbReference type="PANTHER" id="PTHR48090">
    <property type="entry name" value="UNDECAPRENYL-PHOSPHATE 4-DEOXY-4-FORMAMIDO-L-ARABINOSE TRANSFERASE-RELATED"/>
    <property type="match status" value="1"/>
</dbReference>
<proteinExistence type="predicted"/>
<gene>
    <name evidence="2" type="ORF">AKJ52_00750</name>
</gene>
<feature type="domain" description="Glycosyltransferase 2-like" evidence="1">
    <location>
        <begin position="6"/>
        <end position="115"/>
    </location>
</feature>
<name>A0A133VL82_9EURY</name>